<evidence type="ECO:0000256" key="1">
    <source>
        <dbReference type="SAM" id="MobiDB-lite"/>
    </source>
</evidence>
<evidence type="ECO:0000256" key="3">
    <source>
        <dbReference type="SAM" id="SignalP"/>
    </source>
</evidence>
<feature type="compositionally biased region" description="Polar residues" evidence="1">
    <location>
        <begin position="455"/>
        <end position="469"/>
    </location>
</feature>
<gene>
    <name evidence="5" type="primary">20204551</name>
    <name evidence="4" type="ORF">HELRODRAFT_173475</name>
</gene>
<protein>
    <recommendedName>
        <fullName evidence="7">CUB domain-containing protein</fullName>
    </recommendedName>
</protein>
<sequence length="479" mass="53919">MFQYILASTVLYFCGTILAGTSDPTIEKCIQSLDKLIQHIPTLPKSTSSFYFPDWISDVQPHAKRCLGNQQKQRCITLQLNLENLGYPGKSQPTLTFINNLPDLESIVDYKVDDTNNNSITNSYSKYIRINNITHNNSNNIKYQNKLDQTSKTNGSYQSSNNGISNDNSNDNDDVIYRNKLIIIKMPANYSLNVVAHNYTGRLLLVTNSLVNYSSTESEFSLDVVYEDFNDMQDIEVYNWTNQNYPEYRVTSYWLVPPTNHIEIIFKRDPNISPYGRPYFGTRDQSSNLPLSDFLAWTQSKIISQYIKDDEDDHSLVATAFEYVNENNDLSEDGVGSRSCSGEEFGVSKEVVVATSMVAFMLGVLTMIGIWIIYNKTMCHSRMKSKQLPSLYTSPMMTTTFTTNSAANAAAATSASSSTSALRHPLLYNQHQRQPVNNSESPPYFLGQQAMLRTPDTSGDSTPCSTSPINICHPKKGKK</sequence>
<evidence type="ECO:0000313" key="4">
    <source>
        <dbReference type="EMBL" id="ESO03772.1"/>
    </source>
</evidence>
<evidence type="ECO:0000313" key="5">
    <source>
        <dbReference type="EnsemblMetazoa" id="HelroP173475"/>
    </source>
</evidence>
<feature type="compositionally biased region" description="Low complexity" evidence="1">
    <location>
        <begin position="159"/>
        <end position="169"/>
    </location>
</feature>
<feature type="region of interest" description="Disordered" evidence="1">
    <location>
        <begin position="455"/>
        <end position="479"/>
    </location>
</feature>
<feature type="compositionally biased region" description="Polar residues" evidence="1">
    <location>
        <begin position="149"/>
        <end position="158"/>
    </location>
</feature>
<dbReference type="EnsemblMetazoa" id="HelroT173475">
    <property type="protein sequence ID" value="HelroP173475"/>
    <property type="gene ID" value="HelroG173475"/>
</dbReference>
<evidence type="ECO:0000313" key="6">
    <source>
        <dbReference type="Proteomes" id="UP000015101"/>
    </source>
</evidence>
<feature type="transmembrane region" description="Helical" evidence="2">
    <location>
        <begin position="351"/>
        <end position="374"/>
    </location>
</feature>
<dbReference type="InParanoid" id="T1F6V2"/>
<reference evidence="4 6" key="2">
    <citation type="journal article" date="2013" name="Nature">
        <title>Insights into bilaterian evolution from three spiralian genomes.</title>
        <authorList>
            <person name="Simakov O."/>
            <person name="Marletaz F."/>
            <person name="Cho S.J."/>
            <person name="Edsinger-Gonzales E."/>
            <person name="Havlak P."/>
            <person name="Hellsten U."/>
            <person name="Kuo D.H."/>
            <person name="Larsson T."/>
            <person name="Lv J."/>
            <person name="Arendt D."/>
            <person name="Savage R."/>
            <person name="Osoegawa K."/>
            <person name="de Jong P."/>
            <person name="Grimwood J."/>
            <person name="Chapman J.A."/>
            <person name="Shapiro H."/>
            <person name="Aerts A."/>
            <person name="Otillar R.P."/>
            <person name="Terry A.Y."/>
            <person name="Boore J.L."/>
            <person name="Grigoriev I.V."/>
            <person name="Lindberg D.R."/>
            <person name="Seaver E.C."/>
            <person name="Weisblat D.A."/>
            <person name="Putnam N.H."/>
            <person name="Rokhsar D.S."/>
        </authorList>
    </citation>
    <scope>NUCLEOTIDE SEQUENCE</scope>
</reference>
<keyword evidence="3" id="KW-0732">Signal</keyword>
<keyword evidence="6" id="KW-1185">Reference proteome</keyword>
<feature type="chain" id="PRO_5010980346" description="CUB domain-containing protein" evidence="3">
    <location>
        <begin position="20"/>
        <end position="479"/>
    </location>
</feature>
<evidence type="ECO:0000256" key="2">
    <source>
        <dbReference type="SAM" id="Phobius"/>
    </source>
</evidence>
<feature type="signal peptide" evidence="3">
    <location>
        <begin position="1"/>
        <end position="19"/>
    </location>
</feature>
<reference evidence="6" key="1">
    <citation type="submission" date="2012-12" db="EMBL/GenBank/DDBJ databases">
        <authorList>
            <person name="Hellsten U."/>
            <person name="Grimwood J."/>
            <person name="Chapman J.A."/>
            <person name="Shapiro H."/>
            <person name="Aerts A."/>
            <person name="Otillar R.P."/>
            <person name="Terry A.Y."/>
            <person name="Boore J.L."/>
            <person name="Simakov O."/>
            <person name="Marletaz F."/>
            <person name="Cho S.-J."/>
            <person name="Edsinger-Gonzales E."/>
            <person name="Havlak P."/>
            <person name="Kuo D.-H."/>
            <person name="Larsson T."/>
            <person name="Lv J."/>
            <person name="Arendt D."/>
            <person name="Savage R."/>
            <person name="Osoegawa K."/>
            <person name="de Jong P."/>
            <person name="Lindberg D.R."/>
            <person name="Seaver E.C."/>
            <person name="Weisblat D.A."/>
            <person name="Putnam N.H."/>
            <person name="Grigoriev I.V."/>
            <person name="Rokhsar D.S."/>
        </authorList>
    </citation>
    <scope>NUCLEOTIDE SEQUENCE</scope>
</reference>
<dbReference type="CTD" id="20204551"/>
<dbReference type="GeneID" id="20204551"/>
<name>T1F6V2_HELRO</name>
<accession>T1F6V2</accession>
<reference evidence="5" key="3">
    <citation type="submission" date="2015-06" db="UniProtKB">
        <authorList>
            <consortium name="EnsemblMetazoa"/>
        </authorList>
    </citation>
    <scope>IDENTIFICATION</scope>
</reference>
<feature type="region of interest" description="Disordered" evidence="1">
    <location>
        <begin position="149"/>
        <end position="171"/>
    </location>
</feature>
<dbReference type="HOGENOM" id="CLU_570224_0_0_1"/>
<dbReference type="KEGG" id="hro:HELRODRAFT_173475"/>
<keyword evidence="2" id="KW-0812">Transmembrane</keyword>
<keyword evidence="2" id="KW-0472">Membrane</keyword>
<dbReference type="Proteomes" id="UP000015101">
    <property type="component" value="Unassembled WGS sequence"/>
</dbReference>
<evidence type="ECO:0008006" key="7">
    <source>
        <dbReference type="Google" id="ProtNLM"/>
    </source>
</evidence>
<dbReference type="AlphaFoldDB" id="T1F6V2"/>
<organism evidence="5 6">
    <name type="scientific">Helobdella robusta</name>
    <name type="common">Californian leech</name>
    <dbReference type="NCBI Taxonomy" id="6412"/>
    <lineage>
        <taxon>Eukaryota</taxon>
        <taxon>Metazoa</taxon>
        <taxon>Spiralia</taxon>
        <taxon>Lophotrochozoa</taxon>
        <taxon>Annelida</taxon>
        <taxon>Clitellata</taxon>
        <taxon>Hirudinea</taxon>
        <taxon>Rhynchobdellida</taxon>
        <taxon>Glossiphoniidae</taxon>
        <taxon>Helobdella</taxon>
    </lineage>
</organism>
<dbReference type="RefSeq" id="XP_009018329.1">
    <property type="nucleotide sequence ID" value="XM_009020081.1"/>
</dbReference>
<dbReference type="EMBL" id="AMQM01004549">
    <property type="status" value="NOT_ANNOTATED_CDS"/>
    <property type="molecule type" value="Genomic_DNA"/>
</dbReference>
<dbReference type="EMBL" id="KB096590">
    <property type="protein sequence ID" value="ESO03772.1"/>
    <property type="molecule type" value="Genomic_DNA"/>
</dbReference>
<proteinExistence type="predicted"/>
<keyword evidence="2" id="KW-1133">Transmembrane helix</keyword>